<evidence type="ECO:0000313" key="2">
    <source>
        <dbReference type="Proteomes" id="UP000392064"/>
    </source>
</evidence>
<name>A0A5Q2MFQ4_9ACTN</name>
<accession>A0A5Q2MFQ4</accession>
<sequence>MTAPKPRNPDAITLAEAAQLLGLSQIRVTRLRREGLLTRLDGYPSYSRSDVQAFIDNPWINGRQAALVLGVSHNRVCQLAQDEKIPVHQTASGHRVYRLQQLQVVANARRVRLRGERI</sequence>
<protein>
    <submittedName>
        <fullName evidence="1">Uncharacterized protein</fullName>
    </submittedName>
</protein>
<evidence type="ECO:0000313" key="1">
    <source>
        <dbReference type="EMBL" id="QGG39896.1"/>
    </source>
</evidence>
<proteinExistence type="predicted"/>
<gene>
    <name evidence="1" type="ORF">GEV26_00055</name>
</gene>
<dbReference type="RefSeq" id="WP_153651170.1">
    <property type="nucleotide sequence ID" value="NZ_CP045736.1"/>
</dbReference>
<keyword evidence="1" id="KW-0614">Plasmid</keyword>
<reference evidence="1 2" key="1">
    <citation type="submission" date="2019-11" db="EMBL/GenBank/DDBJ databases">
        <authorList>
            <person name="Li J."/>
        </authorList>
    </citation>
    <scope>NUCLEOTIDE SEQUENCE [LARGE SCALE GENOMIC DNA]</scope>
    <source>
        <strain evidence="1 2">MF47</strain>
        <plasmid evidence="1 2">p001</plasmid>
    </source>
</reference>
<dbReference type="Proteomes" id="UP000392064">
    <property type="component" value="Plasmid p001"/>
</dbReference>
<organism evidence="1 2">
    <name type="scientific">Aeromicrobium yanjiei</name>
    <dbReference type="NCBI Taxonomy" id="2662028"/>
    <lineage>
        <taxon>Bacteria</taxon>
        <taxon>Bacillati</taxon>
        <taxon>Actinomycetota</taxon>
        <taxon>Actinomycetes</taxon>
        <taxon>Propionibacteriales</taxon>
        <taxon>Nocardioidaceae</taxon>
        <taxon>Aeromicrobium</taxon>
    </lineage>
</organism>
<dbReference type="KEGG" id="aef:GEV26_00055"/>
<dbReference type="AlphaFoldDB" id="A0A5Q2MFQ4"/>
<dbReference type="EMBL" id="CP045736">
    <property type="protein sequence ID" value="QGG39896.1"/>
    <property type="molecule type" value="Genomic_DNA"/>
</dbReference>
<keyword evidence="2" id="KW-1185">Reference proteome</keyword>
<geneLocation type="plasmid" evidence="1 2">
    <name>p001</name>
</geneLocation>